<comment type="caution">
    <text evidence="2">The sequence shown here is derived from an EMBL/GenBank/DDBJ whole genome shotgun (WGS) entry which is preliminary data.</text>
</comment>
<dbReference type="InterPro" id="IPR039422">
    <property type="entry name" value="MarR/SlyA-like"/>
</dbReference>
<dbReference type="RefSeq" id="WP_202957552.1">
    <property type="nucleotide sequence ID" value="NZ_JAPCID010000040.1"/>
</dbReference>
<dbReference type="InterPro" id="IPR036388">
    <property type="entry name" value="WH-like_DNA-bd_sf"/>
</dbReference>
<name>A0ABT4RPH2_9ACTN</name>
<dbReference type="SUPFAM" id="SSF46785">
    <property type="entry name" value="Winged helix' DNA-binding domain"/>
    <property type="match status" value="1"/>
</dbReference>
<dbReference type="EMBL" id="JAPCID010000040">
    <property type="protein sequence ID" value="MDA0140467.1"/>
    <property type="molecule type" value="Genomic_DNA"/>
</dbReference>
<accession>A0ABT4RPH2</accession>
<dbReference type="PRINTS" id="PR00598">
    <property type="entry name" value="HTHMARR"/>
</dbReference>
<protein>
    <submittedName>
        <fullName evidence="2">MarR family transcriptional regulator</fullName>
    </submittedName>
</protein>
<dbReference type="InterPro" id="IPR036390">
    <property type="entry name" value="WH_DNA-bd_sf"/>
</dbReference>
<reference evidence="2" key="1">
    <citation type="submission" date="2022-10" db="EMBL/GenBank/DDBJ databases">
        <title>The WGS of Solirubrobacter sp. CPCC 204708.</title>
        <authorList>
            <person name="Jiang Z."/>
        </authorList>
    </citation>
    <scope>NUCLEOTIDE SEQUENCE</scope>
    <source>
        <strain evidence="2">CPCC 204708</strain>
    </source>
</reference>
<dbReference type="Proteomes" id="UP001147700">
    <property type="component" value="Unassembled WGS sequence"/>
</dbReference>
<dbReference type="Gene3D" id="1.10.10.10">
    <property type="entry name" value="Winged helix-like DNA-binding domain superfamily/Winged helix DNA-binding domain"/>
    <property type="match status" value="1"/>
</dbReference>
<organism evidence="2 3">
    <name type="scientific">Solirubrobacter deserti</name>
    <dbReference type="NCBI Taxonomy" id="2282478"/>
    <lineage>
        <taxon>Bacteria</taxon>
        <taxon>Bacillati</taxon>
        <taxon>Actinomycetota</taxon>
        <taxon>Thermoleophilia</taxon>
        <taxon>Solirubrobacterales</taxon>
        <taxon>Solirubrobacteraceae</taxon>
        <taxon>Solirubrobacter</taxon>
    </lineage>
</organism>
<dbReference type="Pfam" id="PF01047">
    <property type="entry name" value="MarR"/>
    <property type="match status" value="1"/>
</dbReference>
<evidence type="ECO:0000313" key="3">
    <source>
        <dbReference type="Proteomes" id="UP001147700"/>
    </source>
</evidence>
<keyword evidence="3" id="KW-1185">Reference proteome</keyword>
<evidence type="ECO:0000313" key="2">
    <source>
        <dbReference type="EMBL" id="MDA0140467.1"/>
    </source>
</evidence>
<evidence type="ECO:0000259" key="1">
    <source>
        <dbReference type="PROSITE" id="PS50995"/>
    </source>
</evidence>
<dbReference type="InterPro" id="IPR000835">
    <property type="entry name" value="HTH_MarR-typ"/>
</dbReference>
<gene>
    <name evidence="2" type="ORF">OJ962_23420</name>
</gene>
<proteinExistence type="predicted"/>
<feature type="domain" description="HTH marR-type" evidence="1">
    <location>
        <begin position="1"/>
        <end position="130"/>
    </location>
</feature>
<dbReference type="SMART" id="SM00347">
    <property type="entry name" value="HTH_MARR"/>
    <property type="match status" value="1"/>
</dbReference>
<sequence length="136" mass="15031">MTNSILLLIQLTRNAYRRASEDVLGMKVKAYMLLQNLREGAMPQAELPGCMHLDANNTVLLLNDLESKGFVERRRDPADRRRHIVAITEAGTKALARADRVMASLEAEVFASLSPEEQATFRDLLARAVAAEPAAV</sequence>
<dbReference type="PROSITE" id="PS50995">
    <property type="entry name" value="HTH_MARR_2"/>
    <property type="match status" value="1"/>
</dbReference>
<dbReference type="PANTHER" id="PTHR33164">
    <property type="entry name" value="TRANSCRIPTIONAL REGULATOR, MARR FAMILY"/>
    <property type="match status" value="1"/>
</dbReference>
<dbReference type="PANTHER" id="PTHR33164:SF43">
    <property type="entry name" value="HTH-TYPE TRANSCRIPTIONAL REPRESSOR YETL"/>
    <property type="match status" value="1"/>
</dbReference>